<dbReference type="InterPro" id="IPR029069">
    <property type="entry name" value="HotDog_dom_sf"/>
</dbReference>
<organism evidence="3 4">
    <name type="scientific">Parafrankia irregularis</name>
    <dbReference type="NCBI Taxonomy" id="795642"/>
    <lineage>
        <taxon>Bacteria</taxon>
        <taxon>Bacillati</taxon>
        <taxon>Actinomycetota</taxon>
        <taxon>Actinomycetes</taxon>
        <taxon>Frankiales</taxon>
        <taxon>Frankiaceae</taxon>
        <taxon>Parafrankia</taxon>
    </lineage>
</organism>
<accession>A0A0S4QI15</accession>
<comment type="similarity">
    <text evidence="1">Belongs to the enoyl-CoA hydratase/isomerase family.</text>
</comment>
<dbReference type="InterPro" id="IPR002539">
    <property type="entry name" value="MaoC-like_dom"/>
</dbReference>
<evidence type="ECO:0000313" key="3">
    <source>
        <dbReference type="EMBL" id="CUU55076.1"/>
    </source>
</evidence>
<dbReference type="Gene3D" id="3.10.129.10">
    <property type="entry name" value="Hotdog Thioesterase"/>
    <property type="match status" value="1"/>
</dbReference>
<dbReference type="Proteomes" id="UP000198802">
    <property type="component" value="Unassembled WGS sequence"/>
</dbReference>
<gene>
    <name evidence="3" type="ORF">Ga0074812_104157</name>
</gene>
<reference evidence="4" key="1">
    <citation type="submission" date="2015-11" db="EMBL/GenBank/DDBJ databases">
        <authorList>
            <person name="Varghese N."/>
        </authorList>
    </citation>
    <scope>NUCLEOTIDE SEQUENCE [LARGE SCALE GENOMIC DNA]</scope>
    <source>
        <strain evidence="4">DSM 45899</strain>
    </source>
</reference>
<dbReference type="Pfam" id="PF01575">
    <property type="entry name" value="MaoC_dehydratas"/>
    <property type="match status" value="1"/>
</dbReference>
<sequence length="161" mass="17299">MAGAPTSGTPTPGTPTSLDSRELARHVGAVFVAEPALVVGPDLVREFATMTGADHWMHVDQERARASPLGRATVQGLLTLSLGAELERRALAVRASDAVFYGFDRVRFPAPMFVSDPLGLRVEILAVEEVGGAVQARLRHTFTSVGPRPVCVSEQNIRYIH</sequence>
<dbReference type="EMBL" id="FAOZ01000004">
    <property type="protein sequence ID" value="CUU55076.1"/>
    <property type="molecule type" value="Genomic_DNA"/>
</dbReference>
<dbReference type="PANTHER" id="PTHR42993:SF1">
    <property type="entry name" value="MAOC-LIKE DEHYDRATASE DOMAIN-CONTAINING PROTEIN"/>
    <property type="match status" value="1"/>
</dbReference>
<evidence type="ECO:0000259" key="2">
    <source>
        <dbReference type="Pfam" id="PF01575"/>
    </source>
</evidence>
<dbReference type="SUPFAM" id="SSF54637">
    <property type="entry name" value="Thioesterase/thiol ester dehydrase-isomerase"/>
    <property type="match status" value="1"/>
</dbReference>
<dbReference type="AlphaFoldDB" id="A0A0S4QI15"/>
<proteinExistence type="inferred from homology"/>
<evidence type="ECO:0000256" key="1">
    <source>
        <dbReference type="ARBA" id="ARBA00005254"/>
    </source>
</evidence>
<feature type="domain" description="MaoC-like" evidence="2">
    <location>
        <begin position="26"/>
        <end position="132"/>
    </location>
</feature>
<keyword evidence="4" id="KW-1185">Reference proteome</keyword>
<protein>
    <submittedName>
        <fullName evidence="3">Acyl dehydratase</fullName>
    </submittedName>
</protein>
<dbReference type="PANTHER" id="PTHR42993">
    <property type="entry name" value="MAOC-LIKE DEHYDRATASE DOMAIN-CONTAINING PROTEIN"/>
    <property type="match status" value="1"/>
</dbReference>
<name>A0A0S4QI15_9ACTN</name>
<evidence type="ECO:0000313" key="4">
    <source>
        <dbReference type="Proteomes" id="UP000198802"/>
    </source>
</evidence>